<dbReference type="InterPro" id="IPR001873">
    <property type="entry name" value="ENaC"/>
</dbReference>
<keyword evidence="15" id="KW-1185">Reference proteome</keyword>
<dbReference type="eggNOG" id="KOG4294">
    <property type="taxonomic scope" value="Eukaryota"/>
</dbReference>
<keyword evidence="5 13" id="KW-1133">Transmembrane helix</keyword>
<evidence type="ECO:0000256" key="13">
    <source>
        <dbReference type="SAM" id="Phobius"/>
    </source>
</evidence>
<dbReference type="PhylomeDB" id="B3RVG0"/>
<feature type="compositionally biased region" description="Polar residues" evidence="12">
    <location>
        <begin position="451"/>
        <end position="463"/>
    </location>
</feature>
<dbReference type="InParanoid" id="B3RVG0"/>
<dbReference type="Gene3D" id="2.60.470.10">
    <property type="entry name" value="Acid-sensing ion channels like domains"/>
    <property type="match status" value="1"/>
</dbReference>
<keyword evidence="10 11" id="KW-0407">Ion channel</keyword>
<evidence type="ECO:0000256" key="11">
    <source>
        <dbReference type="RuleBase" id="RU000679"/>
    </source>
</evidence>
<dbReference type="Gene3D" id="1.10.287.770">
    <property type="entry name" value="YojJ-like"/>
    <property type="match status" value="1"/>
</dbReference>
<organism evidence="14 15">
    <name type="scientific">Trichoplax adhaerens</name>
    <name type="common">Trichoplax reptans</name>
    <dbReference type="NCBI Taxonomy" id="10228"/>
    <lineage>
        <taxon>Eukaryota</taxon>
        <taxon>Metazoa</taxon>
        <taxon>Placozoa</taxon>
        <taxon>Uniplacotomia</taxon>
        <taxon>Trichoplacea</taxon>
        <taxon>Trichoplacidae</taxon>
        <taxon>Trichoplax</taxon>
    </lineage>
</organism>
<keyword evidence="9 11" id="KW-0739">Sodium transport</keyword>
<dbReference type="AlphaFoldDB" id="B3RVG0"/>
<evidence type="ECO:0000256" key="1">
    <source>
        <dbReference type="ARBA" id="ARBA00004141"/>
    </source>
</evidence>
<keyword evidence="8 13" id="KW-0472">Membrane</keyword>
<sequence>MAKGKIDHDERFATTTSYHGVAHIYDSNNSKKTKSIWIILVILATAICISQCVIIIYNASLLPTRMVIRKRLMNSSVFPSVTICNTNDFDYTGLPANDLNHLSSIVNAIYGYTPASAADDAIQYFVQKHGDDFQINNYTRMAGHKLKNMLLSCTWMGEPCTVNDFTNIISNGGSCFTFNPGTNAIPLKNQTVSGNINGLRLILNVEQYKYYSPLFSPQAPDAGIRFTINYYKQPPNFISKPYYAPTGFHTYVPITLHRDKRLTKPWGECGELLLKDHSYYSRDACLTEYASELAGLTCNCSSSGQTVVTRMSLSQNLSVCPIACETYSYPTEISQSSLGTFAFSRVLDSVINISTILGKAKDEHWIPPSLPYSVSEFIRDNIVYLDIYYSDLRVTETEQQEDTGFSKVLSEIGGQLGLCIGASVITLCEIIQYLIGKFFTSEKKTNLNKRQNTTSPLFYNRNSPDADATNPDM</sequence>
<evidence type="ECO:0000256" key="7">
    <source>
        <dbReference type="ARBA" id="ARBA00023065"/>
    </source>
</evidence>
<keyword evidence="2 11" id="KW-0813">Transport</keyword>
<dbReference type="PANTHER" id="PTHR11690:SF222">
    <property type="entry name" value="AMILORIDE-SENSITIVE SODIUM CHANNEL SUBUNIT GAMMA"/>
    <property type="match status" value="1"/>
</dbReference>
<evidence type="ECO:0000256" key="6">
    <source>
        <dbReference type="ARBA" id="ARBA00023053"/>
    </source>
</evidence>
<dbReference type="KEGG" id="tad:TRIADDRAFT_55638"/>
<evidence type="ECO:0000256" key="9">
    <source>
        <dbReference type="ARBA" id="ARBA00023201"/>
    </source>
</evidence>
<dbReference type="Pfam" id="PF00858">
    <property type="entry name" value="ASC"/>
    <property type="match status" value="1"/>
</dbReference>
<dbReference type="GO" id="GO:0015280">
    <property type="term" value="F:ligand-gated sodium channel activity"/>
    <property type="evidence" value="ECO:0000318"/>
    <property type="project" value="GO_Central"/>
</dbReference>
<dbReference type="OrthoDB" id="6021021at2759"/>
<dbReference type="OMA" id="ITEFAYY"/>
<name>B3RVG0_TRIAD</name>
<evidence type="ECO:0000256" key="3">
    <source>
        <dbReference type="ARBA" id="ARBA00022461"/>
    </source>
</evidence>
<keyword evidence="4 11" id="KW-0812">Transmembrane</keyword>
<keyword evidence="6" id="KW-0915">Sodium</keyword>
<dbReference type="EMBL" id="DS985244">
    <property type="protein sequence ID" value="EDV25988.1"/>
    <property type="molecule type" value="Genomic_DNA"/>
</dbReference>
<proteinExistence type="inferred from homology"/>
<dbReference type="Proteomes" id="UP000009022">
    <property type="component" value="Unassembled WGS sequence"/>
</dbReference>
<evidence type="ECO:0000256" key="8">
    <source>
        <dbReference type="ARBA" id="ARBA00023136"/>
    </source>
</evidence>
<protein>
    <submittedName>
        <fullName evidence="14">Uncharacterized protein</fullName>
    </submittedName>
</protein>
<comment type="similarity">
    <text evidence="11">Belongs to the amiloride-sensitive sodium channel (TC 1.A.6) family.</text>
</comment>
<feature type="region of interest" description="Disordered" evidence="12">
    <location>
        <begin position="451"/>
        <end position="473"/>
    </location>
</feature>
<evidence type="ECO:0000256" key="12">
    <source>
        <dbReference type="SAM" id="MobiDB-lite"/>
    </source>
</evidence>
<dbReference type="HOGENOM" id="CLU_020415_3_1_1"/>
<accession>B3RVG0</accession>
<keyword evidence="7 11" id="KW-0406">Ion transport</keyword>
<dbReference type="PANTHER" id="PTHR11690">
    <property type="entry name" value="AMILORIDE-SENSITIVE SODIUM CHANNEL-RELATED"/>
    <property type="match status" value="1"/>
</dbReference>
<evidence type="ECO:0000256" key="2">
    <source>
        <dbReference type="ARBA" id="ARBA00022448"/>
    </source>
</evidence>
<evidence type="ECO:0000313" key="15">
    <source>
        <dbReference type="Proteomes" id="UP000009022"/>
    </source>
</evidence>
<evidence type="ECO:0000256" key="5">
    <source>
        <dbReference type="ARBA" id="ARBA00022989"/>
    </source>
</evidence>
<dbReference type="STRING" id="10228.B3RVG0"/>
<gene>
    <name evidence="14" type="ORF">TRIADDRAFT_55638</name>
</gene>
<reference evidence="14 15" key="1">
    <citation type="journal article" date="2008" name="Nature">
        <title>The Trichoplax genome and the nature of placozoans.</title>
        <authorList>
            <person name="Srivastava M."/>
            <person name="Begovic E."/>
            <person name="Chapman J."/>
            <person name="Putnam N.H."/>
            <person name="Hellsten U."/>
            <person name="Kawashima T."/>
            <person name="Kuo A."/>
            <person name="Mitros T."/>
            <person name="Salamov A."/>
            <person name="Carpenter M.L."/>
            <person name="Signorovitch A.Y."/>
            <person name="Moreno M.A."/>
            <person name="Kamm K."/>
            <person name="Grimwood J."/>
            <person name="Schmutz J."/>
            <person name="Shapiro H."/>
            <person name="Grigoriev I.V."/>
            <person name="Buss L.W."/>
            <person name="Schierwater B."/>
            <person name="Dellaporta S.L."/>
            <person name="Rokhsar D.S."/>
        </authorList>
    </citation>
    <scope>NUCLEOTIDE SEQUENCE [LARGE SCALE GENOMIC DNA]</scope>
    <source>
        <strain evidence="14 15">Grell-BS-1999</strain>
    </source>
</reference>
<dbReference type="GeneID" id="6752741"/>
<dbReference type="GO" id="GO:0035725">
    <property type="term" value="P:sodium ion transmembrane transport"/>
    <property type="evidence" value="ECO:0000318"/>
    <property type="project" value="GO_Central"/>
</dbReference>
<keyword evidence="3 11" id="KW-0894">Sodium channel</keyword>
<dbReference type="CTD" id="6752741"/>
<dbReference type="PRINTS" id="PR01078">
    <property type="entry name" value="AMINACHANNEL"/>
</dbReference>
<dbReference type="GO" id="GO:0005886">
    <property type="term" value="C:plasma membrane"/>
    <property type="evidence" value="ECO:0000318"/>
    <property type="project" value="GO_Central"/>
</dbReference>
<comment type="subcellular location">
    <subcellularLocation>
        <location evidence="1">Membrane</location>
        <topology evidence="1">Multi-pass membrane protein</topology>
    </subcellularLocation>
</comment>
<evidence type="ECO:0000313" key="14">
    <source>
        <dbReference type="EMBL" id="EDV25988.1"/>
    </source>
</evidence>
<evidence type="ECO:0000256" key="4">
    <source>
        <dbReference type="ARBA" id="ARBA00022692"/>
    </source>
</evidence>
<evidence type="ECO:0000256" key="10">
    <source>
        <dbReference type="ARBA" id="ARBA00023303"/>
    </source>
</evidence>
<dbReference type="RefSeq" id="XP_002112021.1">
    <property type="nucleotide sequence ID" value="XM_002111985.1"/>
</dbReference>
<feature type="transmembrane region" description="Helical" evidence="13">
    <location>
        <begin position="36"/>
        <end position="62"/>
    </location>
</feature>